<dbReference type="OrthoDB" id="413008at2759"/>
<sequence length="843" mass="94245">MELEQFNSKNILKYKRSNNSHSNSDPDLFKDLEINVVATPIRPNTKIEIFDQDYISQNEINSASSKRPFNLKANNVDSENNSFNKPCRNDNIEYPLSGAIKHSGPSQNTNGNTQSSLINVMDEHISESPITHLNQQAPFNNEELTLPENQKALKNNLFSSFFSPPDQNNSNTKRKMKLERVGGQTYTNALNSFNPSDILDIENNIRNDVQYSMLIKNLNSNSLPKVIDMLVKSRKNSPTQSVKNYELPTFNSSQTKPNSSINNNNAEHNRSLNSNQSKKSEIYRKDSSINHTSSKKYISVANINNNTNKNLGNYTNFSTPYSQDKSNSNSPNVIYSSDSYSPRNFQPPAHKYTYDENHDLKNNDQFDYLEKPISKDNLYGISSLYKVSNDTHNNSPNIDFITDISHQHSRNVSNFDTLSLNESFSANEIMKQHFLVKIGQAMGEYGCPTYRLEIDLCRMANFLNIKANFAILPGLFITFFGDKNMYNNETKIVKLSQSFDMYKLELVSALLEDVLQNDEIVEDGLRQLPIIKNMKPIYSNYVQLIAYGICSLAACPLAFNGGVVDMAVSFFLSLFVFLFESLGRKYKEFSNLVEFISAVFVGFVATFLNKYICFGSVVLSSLVIPLPGFLMTTGFIELMAKSTVTGTVRIIHSIVIMLMLSFGVQIGHSISTIFVDQGAQLNMDISTCASPVPKLYWILFYPLALLPIHILLNSPVKRMPISLVCSSIMFGVFLAVKFVWKLNSLAVFLAALVLGTVSNISGKVFDIPPFVFILPSVMILVPGSIGVRSASFLIDSNSPASGESATNLVSAMLTTCLSIMAGLFLSSYIVFPTKKSKSSKISF</sequence>
<dbReference type="GO" id="GO:0022857">
    <property type="term" value="F:transmembrane transporter activity"/>
    <property type="evidence" value="ECO:0007669"/>
    <property type="project" value="InterPro"/>
</dbReference>
<evidence type="ECO:0000256" key="1">
    <source>
        <dbReference type="ARBA" id="ARBA00004141"/>
    </source>
</evidence>
<dbReference type="InterPro" id="IPR010619">
    <property type="entry name" value="ThrE-like_N"/>
</dbReference>
<evidence type="ECO:0000256" key="6">
    <source>
        <dbReference type="SAM" id="MobiDB-lite"/>
    </source>
</evidence>
<evidence type="ECO:0000256" key="5">
    <source>
        <dbReference type="ARBA" id="ARBA00034125"/>
    </source>
</evidence>
<evidence type="ECO:0000313" key="11">
    <source>
        <dbReference type="Proteomes" id="UP000187283"/>
    </source>
</evidence>
<dbReference type="EMBL" id="LSSN01003232">
    <property type="protein sequence ID" value="OMJ14033.1"/>
    <property type="molecule type" value="Genomic_DNA"/>
</dbReference>
<feature type="transmembrane region" description="Helical" evidence="7">
    <location>
        <begin position="807"/>
        <end position="831"/>
    </location>
</feature>
<protein>
    <recommendedName>
        <fullName evidence="12">Pheromone-regulated membrane protein 10</fullName>
    </recommendedName>
</protein>
<keyword evidence="2 7" id="KW-0812">Transmembrane</keyword>
<feature type="transmembrane region" description="Helical" evidence="7">
    <location>
        <begin position="767"/>
        <end position="787"/>
    </location>
</feature>
<feature type="region of interest" description="Disordered" evidence="6">
    <location>
        <begin position="235"/>
        <end position="288"/>
    </location>
</feature>
<evidence type="ECO:0008006" key="12">
    <source>
        <dbReference type="Google" id="ProtNLM"/>
    </source>
</evidence>
<dbReference type="GO" id="GO:0016020">
    <property type="term" value="C:membrane"/>
    <property type="evidence" value="ECO:0007669"/>
    <property type="project" value="UniProtKB-SubCell"/>
</dbReference>
<proteinExistence type="inferred from homology"/>
<comment type="subcellular location">
    <subcellularLocation>
        <location evidence="1">Membrane</location>
        <topology evidence="1">Multi-pass membrane protein</topology>
    </subcellularLocation>
</comment>
<feature type="transmembrane region" description="Helical" evidence="7">
    <location>
        <begin position="614"/>
        <end position="638"/>
    </location>
</feature>
<feature type="transmembrane region" description="Helical" evidence="7">
    <location>
        <begin position="650"/>
        <end position="675"/>
    </location>
</feature>
<feature type="transmembrane region" description="Helical" evidence="7">
    <location>
        <begin position="557"/>
        <end position="579"/>
    </location>
</feature>
<accession>A0A1R1XHH3</accession>
<evidence type="ECO:0000259" key="9">
    <source>
        <dbReference type="Pfam" id="PF12821"/>
    </source>
</evidence>
<dbReference type="STRING" id="133412.A0A1R1XHH3"/>
<evidence type="ECO:0000256" key="4">
    <source>
        <dbReference type="ARBA" id="ARBA00023136"/>
    </source>
</evidence>
<evidence type="ECO:0000313" key="10">
    <source>
        <dbReference type="EMBL" id="OMJ14033.1"/>
    </source>
</evidence>
<keyword evidence="3 7" id="KW-1133">Transmembrane helix</keyword>
<feature type="transmembrane region" description="Helical" evidence="7">
    <location>
        <begin position="695"/>
        <end position="712"/>
    </location>
</feature>
<dbReference type="Pfam" id="PF06738">
    <property type="entry name" value="ThrE"/>
    <property type="match status" value="1"/>
</dbReference>
<dbReference type="AlphaFoldDB" id="A0A1R1XHH3"/>
<dbReference type="PANTHER" id="PTHR31082:SF4">
    <property type="entry name" value="PHEROMONE-REGULATED MEMBRANE PROTEIN 10"/>
    <property type="match status" value="1"/>
</dbReference>
<evidence type="ECO:0000259" key="8">
    <source>
        <dbReference type="Pfam" id="PF06738"/>
    </source>
</evidence>
<keyword evidence="11" id="KW-1185">Reference proteome</keyword>
<dbReference type="Pfam" id="PF12821">
    <property type="entry name" value="ThrE_2"/>
    <property type="match status" value="1"/>
</dbReference>
<keyword evidence="4 7" id="KW-0472">Membrane</keyword>
<feature type="compositionally biased region" description="Polar residues" evidence="6">
    <location>
        <begin position="236"/>
        <end position="257"/>
    </location>
</feature>
<dbReference type="Proteomes" id="UP000187283">
    <property type="component" value="Unassembled WGS sequence"/>
</dbReference>
<feature type="transmembrane region" description="Helical" evidence="7">
    <location>
        <begin position="742"/>
        <end position="760"/>
    </location>
</feature>
<organism evidence="10 11">
    <name type="scientific">Smittium culicis</name>
    <dbReference type="NCBI Taxonomy" id="133412"/>
    <lineage>
        <taxon>Eukaryota</taxon>
        <taxon>Fungi</taxon>
        <taxon>Fungi incertae sedis</taxon>
        <taxon>Zoopagomycota</taxon>
        <taxon>Kickxellomycotina</taxon>
        <taxon>Harpellomycetes</taxon>
        <taxon>Harpellales</taxon>
        <taxon>Legeriomycetaceae</taxon>
        <taxon>Smittium</taxon>
    </lineage>
</organism>
<feature type="domain" description="Threonine/Serine exporter ThrE" evidence="9">
    <location>
        <begin position="701"/>
        <end position="828"/>
    </location>
</feature>
<evidence type="ECO:0000256" key="2">
    <source>
        <dbReference type="ARBA" id="ARBA00022692"/>
    </source>
</evidence>
<feature type="transmembrane region" description="Helical" evidence="7">
    <location>
        <begin position="719"/>
        <end position="736"/>
    </location>
</feature>
<dbReference type="PANTHER" id="PTHR31082">
    <property type="entry name" value="PHEROMONE-REGULATED MEMBRANE PROTEIN 10"/>
    <property type="match status" value="1"/>
</dbReference>
<reference evidence="10 11" key="1">
    <citation type="submission" date="2017-01" db="EMBL/GenBank/DDBJ databases">
        <authorList>
            <person name="Mah S.A."/>
            <person name="Swanson W.J."/>
            <person name="Moy G.W."/>
            <person name="Vacquier V.D."/>
        </authorList>
    </citation>
    <scope>NUCLEOTIDE SEQUENCE [LARGE SCALE GENOMIC DNA]</scope>
    <source>
        <strain evidence="10 11">GSMNP</strain>
    </source>
</reference>
<evidence type="ECO:0000256" key="3">
    <source>
        <dbReference type="ARBA" id="ARBA00022989"/>
    </source>
</evidence>
<feature type="compositionally biased region" description="Basic and acidic residues" evidence="6">
    <location>
        <begin position="278"/>
        <end position="288"/>
    </location>
</feature>
<gene>
    <name evidence="10" type="ORF">AYI70_g8134</name>
</gene>
<feature type="domain" description="Threonine/serine exporter-like N-terminal" evidence="8">
    <location>
        <begin position="433"/>
        <end position="670"/>
    </location>
</feature>
<dbReference type="InterPro" id="IPR051361">
    <property type="entry name" value="ThrE/Ser_Exporter"/>
</dbReference>
<feature type="region of interest" description="Disordered" evidence="6">
    <location>
        <begin position="308"/>
        <end position="331"/>
    </location>
</feature>
<dbReference type="InterPro" id="IPR024528">
    <property type="entry name" value="ThrE_2"/>
</dbReference>
<name>A0A1R1XHH3_9FUNG</name>
<feature type="compositionally biased region" description="Polar residues" evidence="6">
    <location>
        <begin position="317"/>
        <end position="331"/>
    </location>
</feature>
<comment type="similarity">
    <text evidence="5">Belongs to the ThrE exporter (TC 2.A.79) family.</text>
</comment>
<evidence type="ECO:0000256" key="7">
    <source>
        <dbReference type="SAM" id="Phobius"/>
    </source>
</evidence>
<comment type="caution">
    <text evidence="10">The sequence shown here is derived from an EMBL/GenBank/DDBJ whole genome shotgun (WGS) entry which is preliminary data.</text>
</comment>
<feature type="transmembrane region" description="Helical" evidence="7">
    <location>
        <begin position="591"/>
        <end position="608"/>
    </location>
</feature>